<keyword evidence="2" id="KW-1185">Reference proteome</keyword>
<dbReference type="EMBL" id="KK852532">
    <property type="protein sequence ID" value="KDR21864.1"/>
    <property type="molecule type" value="Genomic_DNA"/>
</dbReference>
<proteinExistence type="predicted"/>
<dbReference type="AlphaFoldDB" id="A0A067RQ41"/>
<organism evidence="1 2">
    <name type="scientific">Zootermopsis nevadensis</name>
    <name type="common">Dampwood termite</name>
    <dbReference type="NCBI Taxonomy" id="136037"/>
    <lineage>
        <taxon>Eukaryota</taxon>
        <taxon>Metazoa</taxon>
        <taxon>Ecdysozoa</taxon>
        <taxon>Arthropoda</taxon>
        <taxon>Hexapoda</taxon>
        <taxon>Insecta</taxon>
        <taxon>Pterygota</taxon>
        <taxon>Neoptera</taxon>
        <taxon>Polyneoptera</taxon>
        <taxon>Dictyoptera</taxon>
        <taxon>Blattodea</taxon>
        <taxon>Blattoidea</taxon>
        <taxon>Termitoidae</taxon>
        <taxon>Termopsidae</taxon>
        <taxon>Zootermopsis</taxon>
    </lineage>
</organism>
<reference evidence="1 2" key="1">
    <citation type="journal article" date="2014" name="Nat. Commun.">
        <title>Molecular traces of alternative social organization in a termite genome.</title>
        <authorList>
            <person name="Terrapon N."/>
            <person name="Li C."/>
            <person name="Robertson H.M."/>
            <person name="Ji L."/>
            <person name="Meng X."/>
            <person name="Booth W."/>
            <person name="Chen Z."/>
            <person name="Childers C.P."/>
            <person name="Glastad K.M."/>
            <person name="Gokhale K."/>
            <person name="Gowin J."/>
            <person name="Gronenberg W."/>
            <person name="Hermansen R.A."/>
            <person name="Hu H."/>
            <person name="Hunt B.G."/>
            <person name="Huylmans A.K."/>
            <person name="Khalil S.M."/>
            <person name="Mitchell R.D."/>
            <person name="Munoz-Torres M.C."/>
            <person name="Mustard J.A."/>
            <person name="Pan H."/>
            <person name="Reese J.T."/>
            <person name="Scharf M.E."/>
            <person name="Sun F."/>
            <person name="Vogel H."/>
            <person name="Xiao J."/>
            <person name="Yang W."/>
            <person name="Yang Z."/>
            <person name="Yang Z."/>
            <person name="Zhou J."/>
            <person name="Zhu J."/>
            <person name="Brent C.S."/>
            <person name="Elsik C.G."/>
            <person name="Goodisman M.A."/>
            <person name="Liberles D.A."/>
            <person name="Roe R.M."/>
            <person name="Vargo E.L."/>
            <person name="Vilcinskas A."/>
            <person name="Wang J."/>
            <person name="Bornberg-Bauer E."/>
            <person name="Korb J."/>
            <person name="Zhang G."/>
            <person name="Liebig J."/>
        </authorList>
    </citation>
    <scope>NUCLEOTIDE SEQUENCE [LARGE SCALE GENOMIC DNA]</scope>
    <source>
        <tissue evidence="1">Whole organism</tissue>
    </source>
</reference>
<accession>A0A067RQ41</accession>
<gene>
    <name evidence="1" type="ORF">L798_03202</name>
</gene>
<dbReference type="InParanoid" id="A0A067RQ41"/>
<sequence>MTIMDQSEPNKWITCKTLPMVWWEPATHFTDSYRKGCSPIRKGVTMNTKWTVTYPNIPSAIRPVPHCELLPIPERPESLFCRL</sequence>
<evidence type="ECO:0000313" key="2">
    <source>
        <dbReference type="Proteomes" id="UP000027135"/>
    </source>
</evidence>
<protein>
    <submittedName>
        <fullName evidence="1">Uncharacterized protein</fullName>
    </submittedName>
</protein>
<evidence type="ECO:0000313" key="1">
    <source>
        <dbReference type="EMBL" id="KDR21864.1"/>
    </source>
</evidence>
<name>A0A067RQ41_ZOONE</name>
<dbReference type="Proteomes" id="UP000027135">
    <property type="component" value="Unassembled WGS sequence"/>
</dbReference>